<dbReference type="InterPro" id="IPR050272">
    <property type="entry name" value="Isochorismatase-like_hydrls"/>
</dbReference>
<gene>
    <name evidence="3" type="ORF">AWB69_05482</name>
</gene>
<dbReference type="SUPFAM" id="SSF52499">
    <property type="entry name" value="Isochorismatase-like hydrolases"/>
    <property type="match status" value="1"/>
</dbReference>
<dbReference type="RefSeq" id="WP_062089831.1">
    <property type="nucleotide sequence ID" value="NZ_FCOK02000043.1"/>
</dbReference>
<sequence>MPELLHIDPRHTALLVMDYQVDTLTRFMTAAQSADAIARVPDLIAAARHAGMMVIHVVVAFRPGHPEVSPRNPIFSALRANGMMVAGSDGAAIHPAAAAREGEPIVVKHRISPFVGTDLETLLRANGIDTLVLAGVHTSGVVLSTVRHAGDLDYRLVVIRDCCADPDAEVHAMLLDIVIAKQAAVVTTVEFAGALPGRSS</sequence>
<name>A0A158I8X6_9BURK</name>
<dbReference type="PANTHER" id="PTHR43540:SF1">
    <property type="entry name" value="ISOCHORISMATASE HYDROLASE"/>
    <property type="match status" value="1"/>
</dbReference>
<dbReference type="OrthoDB" id="9814140at2"/>
<accession>A0A158I8X6</accession>
<dbReference type="CDD" id="cd00431">
    <property type="entry name" value="cysteine_hydrolases"/>
    <property type="match status" value="1"/>
</dbReference>
<keyword evidence="1 3" id="KW-0378">Hydrolase</keyword>
<dbReference type="Gene3D" id="3.40.50.850">
    <property type="entry name" value="Isochorismatase-like"/>
    <property type="match status" value="1"/>
</dbReference>
<reference evidence="3 4" key="1">
    <citation type="submission" date="2016-01" db="EMBL/GenBank/DDBJ databases">
        <authorList>
            <person name="Oliw E.H."/>
        </authorList>
    </citation>
    <scope>NUCLEOTIDE SEQUENCE [LARGE SCALE GENOMIC DNA]</scope>
    <source>
        <strain evidence="3">LMG 27134</strain>
    </source>
</reference>
<organism evidence="3 4">
    <name type="scientific">Caballeronia udeis</name>
    <dbReference type="NCBI Taxonomy" id="1232866"/>
    <lineage>
        <taxon>Bacteria</taxon>
        <taxon>Pseudomonadati</taxon>
        <taxon>Pseudomonadota</taxon>
        <taxon>Betaproteobacteria</taxon>
        <taxon>Burkholderiales</taxon>
        <taxon>Burkholderiaceae</taxon>
        <taxon>Caballeronia</taxon>
    </lineage>
</organism>
<dbReference type="EMBL" id="FCOK02000043">
    <property type="protein sequence ID" value="SAL52709.1"/>
    <property type="molecule type" value="Genomic_DNA"/>
</dbReference>
<dbReference type="AlphaFoldDB" id="A0A158I8X6"/>
<dbReference type="InterPro" id="IPR036380">
    <property type="entry name" value="Isochorismatase-like_sf"/>
</dbReference>
<evidence type="ECO:0000256" key="1">
    <source>
        <dbReference type="ARBA" id="ARBA00022801"/>
    </source>
</evidence>
<dbReference type="InterPro" id="IPR000868">
    <property type="entry name" value="Isochorismatase-like_dom"/>
</dbReference>
<dbReference type="PANTHER" id="PTHR43540">
    <property type="entry name" value="PEROXYUREIDOACRYLATE/UREIDOACRYLATE AMIDOHYDROLASE-RELATED"/>
    <property type="match status" value="1"/>
</dbReference>
<dbReference type="Proteomes" id="UP000054683">
    <property type="component" value="Unassembled WGS sequence"/>
</dbReference>
<evidence type="ECO:0000313" key="4">
    <source>
        <dbReference type="Proteomes" id="UP000054683"/>
    </source>
</evidence>
<dbReference type="Pfam" id="PF00857">
    <property type="entry name" value="Isochorismatase"/>
    <property type="match status" value="1"/>
</dbReference>
<feature type="domain" description="Isochorismatase-like" evidence="2">
    <location>
        <begin position="12"/>
        <end position="188"/>
    </location>
</feature>
<evidence type="ECO:0000313" key="3">
    <source>
        <dbReference type="EMBL" id="SAL52709.1"/>
    </source>
</evidence>
<evidence type="ECO:0000259" key="2">
    <source>
        <dbReference type="Pfam" id="PF00857"/>
    </source>
</evidence>
<protein>
    <submittedName>
        <fullName evidence="3">Isochorismatase hydrolase</fullName>
    </submittedName>
</protein>
<dbReference type="GO" id="GO:0016787">
    <property type="term" value="F:hydrolase activity"/>
    <property type="evidence" value="ECO:0007669"/>
    <property type="project" value="UniProtKB-KW"/>
</dbReference>
<proteinExistence type="predicted"/>